<organism evidence="1 2">
    <name type="scientific">Rhizobium oryzihabitans</name>
    <dbReference type="NCBI Taxonomy" id="2267833"/>
    <lineage>
        <taxon>Bacteria</taxon>
        <taxon>Pseudomonadati</taxon>
        <taxon>Pseudomonadota</taxon>
        <taxon>Alphaproteobacteria</taxon>
        <taxon>Hyphomicrobiales</taxon>
        <taxon>Rhizobiaceae</taxon>
        <taxon>Rhizobium/Agrobacterium group</taxon>
        <taxon>Rhizobium</taxon>
    </lineage>
</organism>
<name>A0A7L5BG69_9HYPH</name>
<dbReference type="AlphaFoldDB" id="A0A7L5BG69"/>
<sequence>MQYFNSIYSETITATTVFAAYDLVDFNDAKITADDAPVKAVAQNPATEVGLDVAGMMIGTVRVRARGAIAKGDKLISAAAGGVKTALANSANVFARALTTAADGQFVTIFVVIR</sequence>
<dbReference type="KEGG" id="roy:G3A56_07310"/>
<gene>
    <name evidence="1" type="ORF">G3A56_07310</name>
</gene>
<dbReference type="RefSeq" id="WP_003491989.1">
    <property type="nucleotide sequence ID" value="NZ_CP048632.1"/>
</dbReference>
<proteinExistence type="predicted"/>
<dbReference type="Proteomes" id="UP000464865">
    <property type="component" value="Chromosome M15-11"/>
</dbReference>
<evidence type="ECO:0000313" key="2">
    <source>
        <dbReference type="Proteomes" id="UP000464865"/>
    </source>
</evidence>
<evidence type="ECO:0000313" key="1">
    <source>
        <dbReference type="EMBL" id="QIB37822.1"/>
    </source>
</evidence>
<reference evidence="1 2" key="1">
    <citation type="submission" date="2020-02" db="EMBL/GenBank/DDBJ databases">
        <title>Plant-Promoting Endophytic Bacterium Rhizobium oryzihabitans sp. nov., Isolated from the Root of Rice.</title>
        <authorList>
            <person name="zhao J."/>
            <person name="Zhang G."/>
        </authorList>
    </citation>
    <scope>NUCLEOTIDE SEQUENCE [LARGE SCALE GENOMIC DNA]</scope>
    <source>
        <strain evidence="1 2">M15</strain>
    </source>
</reference>
<protein>
    <submittedName>
        <fullName evidence="1">DUF2190 family protein</fullName>
    </submittedName>
</protein>
<accession>A0A7L5BG69</accession>
<dbReference type="EMBL" id="CP048632">
    <property type="protein sequence ID" value="QIB37822.1"/>
    <property type="molecule type" value="Genomic_DNA"/>
</dbReference>
<keyword evidence="2" id="KW-1185">Reference proteome</keyword>